<dbReference type="PANTHER" id="PTHR43441">
    <property type="entry name" value="RIBOSOMAL-PROTEIN-SERINE ACETYLTRANSFERASE"/>
    <property type="match status" value="1"/>
</dbReference>
<evidence type="ECO:0000259" key="1">
    <source>
        <dbReference type="PROSITE" id="PS51186"/>
    </source>
</evidence>
<feature type="domain" description="N-acetyltransferase" evidence="1">
    <location>
        <begin position="11"/>
        <end position="172"/>
    </location>
</feature>
<dbReference type="EMBL" id="BMND01000012">
    <property type="protein sequence ID" value="GGN46760.1"/>
    <property type="molecule type" value="Genomic_DNA"/>
</dbReference>
<dbReference type="RefSeq" id="WP_189098536.1">
    <property type="nucleotide sequence ID" value="NZ_BMND01000012.1"/>
</dbReference>
<evidence type="ECO:0000313" key="3">
    <source>
        <dbReference type="Proteomes" id="UP000600080"/>
    </source>
</evidence>
<dbReference type="InterPro" id="IPR016181">
    <property type="entry name" value="Acyl_CoA_acyltransferase"/>
</dbReference>
<dbReference type="Pfam" id="PF13302">
    <property type="entry name" value="Acetyltransf_3"/>
    <property type="match status" value="1"/>
</dbReference>
<dbReference type="PANTHER" id="PTHR43441:SF10">
    <property type="entry name" value="ACETYLTRANSFERASE"/>
    <property type="match status" value="1"/>
</dbReference>
<protein>
    <submittedName>
        <fullName evidence="2">N-acetyltransferase</fullName>
    </submittedName>
</protein>
<sequence>MFAISLGDDGAELRPLEPRHAEAYLAHIDRSRAYIGRYIALPDFATDLPSATAFLQSYADKAATDSGRLYGIWQGPELVGGVLFRTFDAASGTCEAGCWLEEAAAGRGLVTRAMRLLIDWAVDERGIHRVEWIAASANTASINVAKRLGMVRDGVLRESYLYRGVRHDMEVWSVLAPQWRELRDSGRFEPPAAQR</sequence>
<dbReference type="Gene3D" id="3.40.630.30">
    <property type="match status" value="1"/>
</dbReference>
<dbReference type="PROSITE" id="PS51186">
    <property type="entry name" value="GNAT"/>
    <property type="match status" value="1"/>
</dbReference>
<dbReference type="SUPFAM" id="SSF55729">
    <property type="entry name" value="Acyl-CoA N-acyltransferases (Nat)"/>
    <property type="match status" value="1"/>
</dbReference>
<dbReference type="InterPro" id="IPR051908">
    <property type="entry name" value="Ribosomal_N-acetyltransferase"/>
</dbReference>
<accession>A0ABQ2JIU0</accession>
<name>A0ABQ2JIU0_9ACTN</name>
<proteinExistence type="predicted"/>
<comment type="caution">
    <text evidence="2">The sequence shown here is derived from an EMBL/GenBank/DDBJ whole genome shotgun (WGS) entry which is preliminary data.</text>
</comment>
<keyword evidence="3" id="KW-1185">Reference proteome</keyword>
<reference evidence="3" key="1">
    <citation type="journal article" date="2019" name="Int. J. Syst. Evol. Microbiol.">
        <title>The Global Catalogue of Microorganisms (GCM) 10K type strain sequencing project: providing services to taxonomists for standard genome sequencing and annotation.</title>
        <authorList>
            <consortium name="The Broad Institute Genomics Platform"/>
            <consortium name="The Broad Institute Genome Sequencing Center for Infectious Disease"/>
            <person name="Wu L."/>
            <person name="Ma J."/>
        </authorList>
    </citation>
    <scope>NUCLEOTIDE SEQUENCE [LARGE SCALE GENOMIC DNA]</scope>
    <source>
        <strain evidence="3">CGMCC 4.7323</strain>
    </source>
</reference>
<evidence type="ECO:0000313" key="2">
    <source>
        <dbReference type="EMBL" id="GGN46760.1"/>
    </source>
</evidence>
<dbReference type="Proteomes" id="UP000600080">
    <property type="component" value="Unassembled WGS sequence"/>
</dbReference>
<organism evidence="2 3">
    <name type="scientific">Streptomyces kronopolitis</name>
    <dbReference type="NCBI Taxonomy" id="1612435"/>
    <lineage>
        <taxon>Bacteria</taxon>
        <taxon>Bacillati</taxon>
        <taxon>Actinomycetota</taxon>
        <taxon>Actinomycetes</taxon>
        <taxon>Kitasatosporales</taxon>
        <taxon>Streptomycetaceae</taxon>
        <taxon>Streptomyces</taxon>
    </lineage>
</organism>
<dbReference type="GeneID" id="301548924"/>
<dbReference type="InterPro" id="IPR000182">
    <property type="entry name" value="GNAT_dom"/>
</dbReference>
<gene>
    <name evidence="2" type="ORF">GCM10012285_31710</name>
</gene>